<dbReference type="InterPro" id="IPR010982">
    <property type="entry name" value="Lambda_DNA-bd_dom_sf"/>
</dbReference>
<sequence>FGTWGSNIPPGSLGDSLAYVRSRIGRIRARRPLAEWGRILYRLVNSLNRACWQLSDASNKKGKQGADVPCPTPRTAGLSVSDRPSGDGKPGRRKPIGSGTGRNRRVFIMALLTPDQVVRILERNKAAGDSPKTQTELAHGANISVVALNRWLRGSRQDIKLDTASRIADALGLQVVDEDGKTLS</sequence>
<dbReference type="GO" id="GO:0003677">
    <property type="term" value="F:DNA binding"/>
    <property type="evidence" value="ECO:0007669"/>
    <property type="project" value="InterPro"/>
</dbReference>
<reference evidence="3" key="1">
    <citation type="journal article" date="2015" name="Nature">
        <title>Complex archaea that bridge the gap between prokaryotes and eukaryotes.</title>
        <authorList>
            <person name="Spang A."/>
            <person name="Saw J.H."/>
            <person name="Jorgensen S.L."/>
            <person name="Zaremba-Niedzwiedzka K."/>
            <person name="Martijn J."/>
            <person name="Lind A.E."/>
            <person name="van Eijk R."/>
            <person name="Schleper C."/>
            <person name="Guy L."/>
            <person name="Ettema T.J."/>
        </authorList>
    </citation>
    <scope>NUCLEOTIDE SEQUENCE</scope>
</reference>
<comment type="caution">
    <text evidence="3">The sequence shown here is derived from an EMBL/GenBank/DDBJ whole genome shotgun (WGS) entry which is preliminary data.</text>
</comment>
<dbReference type="InterPro" id="IPR001387">
    <property type="entry name" value="Cro/C1-type_HTH"/>
</dbReference>
<evidence type="ECO:0000259" key="2">
    <source>
        <dbReference type="PROSITE" id="PS50943"/>
    </source>
</evidence>
<dbReference type="SUPFAM" id="SSF47413">
    <property type="entry name" value="lambda repressor-like DNA-binding domains"/>
    <property type="match status" value="1"/>
</dbReference>
<organism evidence="3">
    <name type="scientific">marine sediment metagenome</name>
    <dbReference type="NCBI Taxonomy" id="412755"/>
    <lineage>
        <taxon>unclassified sequences</taxon>
        <taxon>metagenomes</taxon>
        <taxon>ecological metagenomes</taxon>
    </lineage>
</organism>
<dbReference type="PROSITE" id="PS50943">
    <property type="entry name" value="HTH_CROC1"/>
    <property type="match status" value="1"/>
</dbReference>
<dbReference type="Pfam" id="PF01381">
    <property type="entry name" value="HTH_3"/>
    <property type="match status" value="1"/>
</dbReference>
<gene>
    <name evidence="3" type="ORF">LCGC14_1376850</name>
</gene>
<dbReference type="EMBL" id="LAZR01008752">
    <property type="protein sequence ID" value="KKM76770.1"/>
    <property type="molecule type" value="Genomic_DNA"/>
</dbReference>
<feature type="domain" description="HTH cro/C1-type" evidence="2">
    <location>
        <begin position="133"/>
        <end position="178"/>
    </location>
</feature>
<dbReference type="SMART" id="SM00530">
    <property type="entry name" value="HTH_XRE"/>
    <property type="match status" value="1"/>
</dbReference>
<dbReference type="CDD" id="cd00093">
    <property type="entry name" value="HTH_XRE"/>
    <property type="match status" value="1"/>
</dbReference>
<name>A0A0F9MJ78_9ZZZZ</name>
<proteinExistence type="predicted"/>
<evidence type="ECO:0000313" key="3">
    <source>
        <dbReference type="EMBL" id="KKM76770.1"/>
    </source>
</evidence>
<protein>
    <recommendedName>
        <fullName evidence="2">HTH cro/C1-type domain-containing protein</fullName>
    </recommendedName>
</protein>
<evidence type="ECO:0000256" key="1">
    <source>
        <dbReference type="SAM" id="MobiDB-lite"/>
    </source>
</evidence>
<feature type="region of interest" description="Disordered" evidence="1">
    <location>
        <begin position="58"/>
        <end position="100"/>
    </location>
</feature>
<dbReference type="Gene3D" id="1.10.260.40">
    <property type="entry name" value="lambda repressor-like DNA-binding domains"/>
    <property type="match status" value="1"/>
</dbReference>
<feature type="non-terminal residue" evidence="3">
    <location>
        <position position="1"/>
    </location>
</feature>
<dbReference type="AlphaFoldDB" id="A0A0F9MJ78"/>
<accession>A0A0F9MJ78</accession>